<dbReference type="Gene3D" id="2.120.10.30">
    <property type="entry name" value="TolB, C-terminal domain"/>
    <property type="match status" value="1"/>
</dbReference>
<dbReference type="RefSeq" id="WP_020933515.1">
    <property type="nucleotide sequence ID" value="NC_021915.1"/>
</dbReference>
<dbReference type="PANTHER" id="PTHR11799">
    <property type="entry name" value="PARAOXONASE"/>
    <property type="match status" value="1"/>
</dbReference>
<protein>
    <submittedName>
        <fullName evidence="2">Uncharacterized protein</fullName>
    </submittedName>
</protein>
<keyword evidence="1" id="KW-0732">Signal</keyword>
<dbReference type="Proteomes" id="UP000015388">
    <property type="component" value="Chromosome"/>
</dbReference>
<dbReference type="OrthoDB" id="1158171at2"/>
<evidence type="ECO:0000313" key="3">
    <source>
        <dbReference type="Proteomes" id="UP000015388"/>
    </source>
</evidence>
<organism evidence="2 3">
    <name type="scientific">Corynebacterium maris DSM 45190</name>
    <dbReference type="NCBI Taxonomy" id="1224163"/>
    <lineage>
        <taxon>Bacteria</taxon>
        <taxon>Bacillati</taxon>
        <taxon>Actinomycetota</taxon>
        <taxon>Actinomycetes</taxon>
        <taxon>Mycobacteriales</taxon>
        <taxon>Corynebacteriaceae</taxon>
        <taxon>Corynebacterium</taxon>
    </lineage>
</organism>
<dbReference type="EMBL" id="CP003924">
    <property type="protein sequence ID" value="AGS33580.1"/>
    <property type="molecule type" value="Genomic_DNA"/>
</dbReference>
<evidence type="ECO:0000256" key="1">
    <source>
        <dbReference type="SAM" id="SignalP"/>
    </source>
</evidence>
<dbReference type="PANTHER" id="PTHR11799:SF12">
    <property type="entry name" value="PARAOXONASE-RELATED"/>
    <property type="match status" value="1"/>
</dbReference>
<dbReference type="HOGENOM" id="CLU_065791_0_0_11"/>
<reference evidence="2 3" key="1">
    <citation type="submission" date="2012-11" db="EMBL/GenBank/DDBJ databases">
        <title>The complete genome sequence of Corynebacterium maris Coryn-1 (=DSM 45190).</title>
        <authorList>
            <person name="Schaffert L."/>
            <person name="Albersmeier A."/>
            <person name="Kalinowski J."/>
            <person name="Ruckert C."/>
        </authorList>
    </citation>
    <scope>NUCLEOTIDE SEQUENCE [LARGE SCALE GENOMIC DNA]</scope>
    <source>
        <strain evidence="3">Coryn-1</strain>
    </source>
</reference>
<dbReference type="PROSITE" id="PS51257">
    <property type="entry name" value="PROKAR_LIPOPROTEIN"/>
    <property type="match status" value="1"/>
</dbReference>
<dbReference type="SUPFAM" id="SSF63829">
    <property type="entry name" value="Calcium-dependent phosphotriesterase"/>
    <property type="match status" value="1"/>
</dbReference>
<dbReference type="KEGG" id="cmd:B841_00485"/>
<dbReference type="AlphaFoldDB" id="S5SZ84"/>
<dbReference type="PATRIC" id="fig|1224163.3.peg.98"/>
<feature type="signal peptide" evidence="1">
    <location>
        <begin position="1"/>
        <end position="32"/>
    </location>
</feature>
<accession>S5SZ84</accession>
<evidence type="ECO:0000313" key="2">
    <source>
        <dbReference type="EMBL" id="AGS33580.1"/>
    </source>
</evidence>
<name>S5SZ84_9CORY</name>
<proteinExistence type="predicted"/>
<gene>
    <name evidence="2" type="ORF">B841_00485</name>
</gene>
<keyword evidence="3" id="KW-1185">Reference proteome</keyword>
<dbReference type="InterPro" id="IPR051288">
    <property type="entry name" value="Serum_paraoxonase/arylesterase"/>
</dbReference>
<sequence length="377" mass="39748">MHPGRSAHRGAFLAVPLAGLLALTACTSPTEATEADPASAETENAWQAQLLDAPHKPEDLIELASGTVFVSGMSADPGSADGGSGSLYTMDPVTGELAIAWPAPEVEETQNMERFGECPGPPDTSIASPHGLGAETAEDGTEHLYVVNHGGRESVEVFEVTAAGSVPDLTWVGCSILPEGSFGNGVVADPRSDGFYVTDFLDLADMEGEFERAFADEPTGAVLHWTPEGGWNQVPDSQMSTPNGIAVSEDGASLYVASWGGREIVELDAVTGERLSAAPIDLMPDNLRYTDDGRILVTGHVIDDFDTFLGYEFGDLEPEERYDVYALSPDTFTLEPIAQGNVPGFGNPTTALDVDGRIFVGSVAGDKILQLDPSEQS</sequence>
<dbReference type="InterPro" id="IPR011042">
    <property type="entry name" value="6-blade_b-propeller_TolB-like"/>
</dbReference>
<dbReference type="STRING" id="1224163.B841_00485"/>
<dbReference type="eggNOG" id="COG3386">
    <property type="taxonomic scope" value="Bacteria"/>
</dbReference>
<feature type="chain" id="PRO_5039045420" evidence="1">
    <location>
        <begin position="33"/>
        <end position="377"/>
    </location>
</feature>